<keyword evidence="5" id="KW-0030">Aminoacyl-tRNA synthetase</keyword>
<evidence type="ECO:0000259" key="6">
    <source>
        <dbReference type="Pfam" id="PF19269"/>
    </source>
</evidence>
<dbReference type="SUPFAM" id="SSF48163">
    <property type="entry name" value="An anticodon-binding domain of class I aminoacyl-tRNA synthetases"/>
    <property type="match status" value="1"/>
</dbReference>
<proteinExistence type="predicted"/>
<dbReference type="EMBL" id="UOEJ01000277">
    <property type="protein sequence ID" value="VAW07519.1"/>
    <property type="molecule type" value="Genomic_DNA"/>
</dbReference>
<dbReference type="InterPro" id="IPR020061">
    <property type="entry name" value="Glu_tRNA_lig_a-bdl"/>
</dbReference>
<dbReference type="GO" id="GO:0005524">
    <property type="term" value="F:ATP binding"/>
    <property type="evidence" value="ECO:0007669"/>
    <property type="project" value="UniProtKB-KW"/>
</dbReference>
<dbReference type="InterPro" id="IPR008925">
    <property type="entry name" value="aa_tRNA-synth_I_cd-bd_sf"/>
</dbReference>
<accession>A0A3B0T5B3</accession>
<dbReference type="PANTHER" id="PTHR43311:SF1">
    <property type="entry name" value="GLUTAMYL-Q TRNA(ASP) SYNTHETASE"/>
    <property type="match status" value="1"/>
</dbReference>
<dbReference type="InterPro" id="IPR045462">
    <property type="entry name" value="aa-tRNA-synth_I_cd-bd"/>
</dbReference>
<evidence type="ECO:0000256" key="3">
    <source>
        <dbReference type="ARBA" id="ARBA00022840"/>
    </source>
</evidence>
<gene>
    <name evidence="7" type="ORF">MNBD_ALPHA01-1627</name>
</gene>
<keyword evidence="2" id="KW-0547">Nucleotide-binding</keyword>
<dbReference type="Pfam" id="PF19269">
    <property type="entry name" value="Anticodon_2"/>
    <property type="match status" value="1"/>
</dbReference>
<protein>
    <submittedName>
        <fullName evidence="7">Glutamyl-tRNA(Gln) synthetase</fullName>
        <ecNumber evidence="7">6.1.1.24</ecNumber>
    </submittedName>
</protein>
<dbReference type="AlphaFoldDB" id="A0A3B0T5B3"/>
<dbReference type="Gene3D" id="1.10.10.350">
    <property type="match status" value="1"/>
</dbReference>
<organism evidence="7">
    <name type="scientific">hydrothermal vent metagenome</name>
    <dbReference type="NCBI Taxonomy" id="652676"/>
    <lineage>
        <taxon>unclassified sequences</taxon>
        <taxon>metagenomes</taxon>
        <taxon>ecological metagenomes</taxon>
    </lineage>
</organism>
<keyword evidence="1 7" id="KW-0436">Ligase</keyword>
<evidence type="ECO:0000313" key="7">
    <source>
        <dbReference type="EMBL" id="VAW07519.1"/>
    </source>
</evidence>
<evidence type="ECO:0000256" key="1">
    <source>
        <dbReference type="ARBA" id="ARBA00022598"/>
    </source>
</evidence>
<dbReference type="GO" id="GO:0006424">
    <property type="term" value="P:glutamyl-tRNA aminoacylation"/>
    <property type="evidence" value="ECO:0007669"/>
    <property type="project" value="TreeGrafter"/>
</dbReference>
<evidence type="ECO:0000256" key="4">
    <source>
        <dbReference type="ARBA" id="ARBA00022917"/>
    </source>
</evidence>
<keyword evidence="3" id="KW-0067">ATP-binding</keyword>
<dbReference type="InterPro" id="IPR020751">
    <property type="entry name" value="aa-tRNA-synth_I_codon-bd_sub2"/>
</dbReference>
<name>A0A3B0T5B3_9ZZZZ</name>
<evidence type="ECO:0000256" key="2">
    <source>
        <dbReference type="ARBA" id="ARBA00022741"/>
    </source>
</evidence>
<keyword evidence="4" id="KW-0648">Protein biosynthesis</keyword>
<dbReference type="GO" id="GO:0005829">
    <property type="term" value="C:cytosol"/>
    <property type="evidence" value="ECO:0007669"/>
    <property type="project" value="TreeGrafter"/>
</dbReference>
<sequence length="181" mass="19888">MSINSLLARLGSSEPVEPVTSLTPLIAGFDFAKYSRSTAKFDPKELELLNAKILHQTDFAAVSERLDGVDEALWNIGRKNINKLNDINELKLVVKGPLEPVITDRNFTDQAAELLPDGPWDQGTWKEWTTAVKDVTGAKGRALFMPLRQAITGMDHGPEMGSLLPLIDPEIVKARLQGKVA</sequence>
<dbReference type="GO" id="GO:0004818">
    <property type="term" value="F:glutamate-tRNA ligase activity"/>
    <property type="evidence" value="ECO:0007669"/>
    <property type="project" value="TreeGrafter"/>
</dbReference>
<dbReference type="InterPro" id="IPR049940">
    <property type="entry name" value="GluQ/Sye"/>
</dbReference>
<dbReference type="Gene3D" id="1.10.1160.10">
    <property type="entry name" value="Glutamyl-trna Synthetase, Domain 2"/>
    <property type="match status" value="1"/>
</dbReference>
<feature type="domain" description="Aminoacyl-tRNA synthetase class I anticodon-binding" evidence="6">
    <location>
        <begin position="118"/>
        <end position="177"/>
    </location>
</feature>
<dbReference type="EC" id="6.1.1.24" evidence="7"/>
<dbReference type="GO" id="GO:0050561">
    <property type="term" value="F:glutamate-tRNA(Gln) ligase activity"/>
    <property type="evidence" value="ECO:0007669"/>
    <property type="project" value="UniProtKB-EC"/>
</dbReference>
<dbReference type="PANTHER" id="PTHR43311">
    <property type="entry name" value="GLUTAMATE--TRNA LIGASE"/>
    <property type="match status" value="1"/>
</dbReference>
<reference evidence="7" key="1">
    <citation type="submission" date="2018-06" db="EMBL/GenBank/DDBJ databases">
        <authorList>
            <person name="Zhirakovskaya E."/>
        </authorList>
    </citation>
    <scope>NUCLEOTIDE SEQUENCE</scope>
</reference>
<dbReference type="GO" id="GO:0000049">
    <property type="term" value="F:tRNA binding"/>
    <property type="evidence" value="ECO:0007669"/>
    <property type="project" value="InterPro"/>
</dbReference>
<evidence type="ECO:0000256" key="5">
    <source>
        <dbReference type="ARBA" id="ARBA00023146"/>
    </source>
</evidence>